<gene>
    <name evidence="3" type="ORF">GXW78_07695</name>
</gene>
<feature type="domain" description="Gene product 88" evidence="2">
    <location>
        <begin position="102"/>
        <end position="237"/>
    </location>
</feature>
<proteinExistence type="predicted"/>
<reference evidence="4" key="1">
    <citation type="journal article" date="2021" name="Syst. Appl. Microbiol.">
        <title>Roseomonas hellenica sp. nov., isolated from roots of wild-growing Alkanna tinctoria.</title>
        <authorList>
            <person name="Rat A."/>
            <person name="Naranjo H.D."/>
            <person name="Lebbe L."/>
            <person name="Cnockaert M."/>
            <person name="Krigas N."/>
            <person name="Grigoriadou K."/>
            <person name="Maloupa E."/>
            <person name="Willems A."/>
        </authorList>
    </citation>
    <scope>NUCLEOTIDE SEQUENCE [LARGE SCALE GENOMIC DNA]</scope>
    <source>
        <strain evidence="4">LMG 31159</strain>
    </source>
</reference>
<evidence type="ECO:0000313" key="4">
    <source>
        <dbReference type="Proteomes" id="UP000698752"/>
    </source>
</evidence>
<evidence type="ECO:0000256" key="1">
    <source>
        <dbReference type="SAM" id="MobiDB-lite"/>
    </source>
</evidence>
<feature type="compositionally biased region" description="Basic residues" evidence="1">
    <location>
        <begin position="253"/>
        <end position="263"/>
    </location>
</feature>
<feature type="region of interest" description="Disordered" evidence="1">
    <location>
        <begin position="253"/>
        <end position="277"/>
    </location>
</feature>
<dbReference type="Pfam" id="PF17338">
    <property type="entry name" value="GP88"/>
    <property type="match status" value="1"/>
</dbReference>
<dbReference type="Proteomes" id="UP000698752">
    <property type="component" value="Unassembled WGS sequence"/>
</dbReference>
<evidence type="ECO:0000259" key="2">
    <source>
        <dbReference type="Pfam" id="PF17338"/>
    </source>
</evidence>
<dbReference type="InterPro" id="IPR020290">
    <property type="entry name" value="Gp88"/>
</dbReference>
<organism evidence="3 4">
    <name type="scientific">Neoroseomonas terrae</name>
    <dbReference type="NCBI Taxonomy" id="424799"/>
    <lineage>
        <taxon>Bacteria</taxon>
        <taxon>Pseudomonadati</taxon>
        <taxon>Pseudomonadota</taxon>
        <taxon>Alphaproteobacteria</taxon>
        <taxon>Acetobacterales</taxon>
        <taxon>Acetobacteraceae</taxon>
        <taxon>Neoroseomonas</taxon>
    </lineage>
</organism>
<comment type="caution">
    <text evidence="3">The sequence shown here is derived from an EMBL/GenBank/DDBJ whole genome shotgun (WGS) entry which is preliminary data.</text>
</comment>
<keyword evidence="4" id="KW-1185">Reference proteome</keyword>
<evidence type="ECO:0000313" key="3">
    <source>
        <dbReference type="EMBL" id="MBR0649538.1"/>
    </source>
</evidence>
<dbReference type="EMBL" id="JAAEDI010000007">
    <property type="protein sequence ID" value="MBR0649538.1"/>
    <property type="molecule type" value="Genomic_DNA"/>
</dbReference>
<accession>A0ABS5EEU5</accession>
<sequence>MIARFASIAPHADRSAAALPSGHPAIAGARTVFPSTVVAPAKSPRVLVSGHNSAKIGRRVLKGPWRGLPIFTLTLEERATCPTSCGLWRECYGNAMPFARRHAHGPALVQRLEREIVAHLRASPDGIVVRLHVLGDFWSAGYVAAWARWMDAMPALRAFGYTAWRRDSEIGRAIAALNAAHPTRWRIRFSGDGTGDHALAATTIWRQPEDAWVPEGLVCPAQTHRTAACATCGLCWHPAMDATRIVFIGHGMRGRGRPPRPHRAVAPTTIDQQGASA</sequence>
<protein>
    <recommendedName>
        <fullName evidence="2">Gene product 88 domain-containing protein</fullName>
    </recommendedName>
</protein>
<name>A0ABS5EEU5_9PROT</name>
<dbReference type="RefSeq" id="WP_211867585.1">
    <property type="nucleotide sequence ID" value="NZ_JAAEDI010000007.1"/>
</dbReference>